<evidence type="ECO:0000256" key="1">
    <source>
        <dbReference type="SAM" id="MobiDB-lite"/>
    </source>
</evidence>
<reference evidence="2" key="2">
    <citation type="submission" date="2025-09" db="UniProtKB">
        <authorList>
            <consortium name="Ensembl"/>
        </authorList>
    </citation>
    <scope>IDENTIFICATION</scope>
</reference>
<dbReference type="GeneTree" id="ENSGT00910000147394"/>
<proteinExistence type="predicted"/>
<evidence type="ECO:0000313" key="3">
    <source>
        <dbReference type="Proteomes" id="UP000233060"/>
    </source>
</evidence>
<sequence>MGFPVSPASPDPLNRGLFPARRAPCLCPQQKVGWLLPHPLPSPDPGQSHLGPPKEGQEAGVVLEPEGWLRLGLSSGLHCWIPGAGTAPQPG</sequence>
<evidence type="ECO:0000313" key="2">
    <source>
        <dbReference type="Ensembl" id="ENSCATP00000006595.1"/>
    </source>
</evidence>
<keyword evidence="3" id="KW-1185">Reference proteome</keyword>
<reference evidence="2" key="1">
    <citation type="submission" date="2025-08" db="UniProtKB">
        <authorList>
            <consortium name="Ensembl"/>
        </authorList>
    </citation>
    <scope>IDENTIFICATION</scope>
</reference>
<name>A0A2K5L0Y0_CERAT</name>
<feature type="region of interest" description="Disordered" evidence="1">
    <location>
        <begin position="36"/>
        <end position="58"/>
    </location>
</feature>
<protein>
    <submittedName>
        <fullName evidence="2">Uncharacterized protein</fullName>
    </submittedName>
</protein>
<dbReference type="Proteomes" id="UP000233060">
    <property type="component" value="Unassembled WGS sequence"/>
</dbReference>
<dbReference type="OMA" id="EPEGWLR"/>
<dbReference type="AlphaFoldDB" id="A0A2K5L0Y0"/>
<dbReference type="Bgee" id="ENSCATG00000020497">
    <property type="expression patterns" value="Expressed in frontal cortex and 3 other cell types or tissues"/>
</dbReference>
<organism evidence="2 3">
    <name type="scientific">Cercocebus atys</name>
    <name type="common">Sooty mangabey</name>
    <name type="synonym">Cercocebus torquatus atys</name>
    <dbReference type="NCBI Taxonomy" id="9531"/>
    <lineage>
        <taxon>Eukaryota</taxon>
        <taxon>Metazoa</taxon>
        <taxon>Chordata</taxon>
        <taxon>Craniata</taxon>
        <taxon>Vertebrata</taxon>
        <taxon>Euteleostomi</taxon>
        <taxon>Mammalia</taxon>
        <taxon>Eutheria</taxon>
        <taxon>Euarchontoglires</taxon>
        <taxon>Primates</taxon>
        <taxon>Haplorrhini</taxon>
        <taxon>Catarrhini</taxon>
        <taxon>Cercopithecidae</taxon>
        <taxon>Cercopithecinae</taxon>
        <taxon>Cercocebus</taxon>
    </lineage>
</organism>
<dbReference type="Ensembl" id="ENSCATT00000023609.1">
    <property type="protein sequence ID" value="ENSCATP00000006595.1"/>
    <property type="gene ID" value="ENSCATG00000020497.1"/>
</dbReference>
<accession>A0A2K5L0Y0</accession>